<evidence type="ECO:0000256" key="3">
    <source>
        <dbReference type="ARBA" id="ARBA00022837"/>
    </source>
</evidence>
<feature type="transmembrane region" description="Helical" evidence="5">
    <location>
        <begin position="271"/>
        <end position="296"/>
    </location>
</feature>
<protein>
    <recommendedName>
        <fullName evidence="6">EF-hand domain-containing protein</fullName>
    </recommendedName>
</protein>
<sequence>MGHSQSSKACRAAQKAVPDKPSTASEPSFAEGCAAIESGCGPLSRVVPDKFQRLAMAGHLEVDMEIARGLSLRESLLQGGRLWLTCPVNLDKKSRAELWNRSRPVQQFDLFLSHTWMTPGKWKLLSLLLHSGSHKVLLIWSTAVIAATSLTILGRLPSPWLVEVHAMEFKAICPVGPWIDLASFVATVFGLLVSPYVPNARRQHDICFLDVASIHQTDQQMMERGIYGIGGFLRISRELRVLWSMPYFSRLWCVFELAAFRIANPGGKITLAPLFVETVVCVMILWEYFFAVIYWSTRVSQVDEVYNYVAYLVAMLPCCFAMHMVRRSHMAKHKLFADLEHFDLAQVQCSSEFDKDFIHTAIVKWYGGEEAFTAFVRGPLREELLSALASSPLVAYPLLLLSPAVANSLTYFASFWQGGAPSHCLVSYVMGSSLGFDVFWVFNSLSLFLFLCDRFAEPIRPGFLDHVQTLLIFLAFAACFYGGAVLSVWAYTSSQRAAVAWLCVSLLGAALSSGALEEEEYARQMEELEKELEEEESERLRQEKEELQKEEEDLDRELLEEMGYDEDDIQELIETFRMFDKDGNGFIDKTELGAVMESMGEEYTDEELDEMLEEADTDADGRINYVEFAAMML</sequence>
<dbReference type="InterPro" id="IPR050145">
    <property type="entry name" value="Centrin_CML-like"/>
</dbReference>
<keyword evidence="5" id="KW-1133">Transmembrane helix</keyword>
<feature type="transmembrane region" description="Helical" evidence="5">
    <location>
        <begin position="176"/>
        <end position="197"/>
    </location>
</feature>
<dbReference type="PROSITE" id="PS00018">
    <property type="entry name" value="EF_HAND_1"/>
    <property type="match status" value="2"/>
</dbReference>
<dbReference type="SMART" id="SM00054">
    <property type="entry name" value="EFh"/>
    <property type="match status" value="2"/>
</dbReference>
<evidence type="ECO:0000313" key="7">
    <source>
        <dbReference type="EMBL" id="CAE7399959.1"/>
    </source>
</evidence>
<dbReference type="InterPro" id="IPR002048">
    <property type="entry name" value="EF_hand_dom"/>
</dbReference>
<dbReference type="InterPro" id="IPR018247">
    <property type="entry name" value="EF_Hand_1_Ca_BS"/>
</dbReference>
<dbReference type="PANTHER" id="PTHR23050">
    <property type="entry name" value="CALCIUM BINDING PROTEIN"/>
    <property type="match status" value="1"/>
</dbReference>
<feature type="transmembrane region" description="Helical" evidence="5">
    <location>
        <begin position="470"/>
        <end position="492"/>
    </location>
</feature>
<dbReference type="EMBL" id="CAJNDS010002263">
    <property type="protein sequence ID" value="CAE7399959.1"/>
    <property type="molecule type" value="Genomic_DNA"/>
</dbReference>
<feature type="transmembrane region" description="Helical" evidence="5">
    <location>
        <begin position="384"/>
        <end position="405"/>
    </location>
</feature>
<keyword evidence="1" id="KW-0479">Metal-binding</keyword>
<evidence type="ECO:0000256" key="5">
    <source>
        <dbReference type="SAM" id="Phobius"/>
    </source>
</evidence>
<evidence type="ECO:0000256" key="1">
    <source>
        <dbReference type="ARBA" id="ARBA00022723"/>
    </source>
</evidence>
<dbReference type="OrthoDB" id="421540at2759"/>
<name>A0A812QR66_9DINO</name>
<accession>A0A812QR66</accession>
<feature type="transmembrane region" description="Helical" evidence="5">
    <location>
        <begin position="425"/>
        <end position="450"/>
    </location>
</feature>
<keyword evidence="5" id="KW-0812">Transmembrane</keyword>
<feature type="domain" description="EF-hand" evidence="6">
    <location>
        <begin position="567"/>
        <end position="602"/>
    </location>
</feature>
<feature type="domain" description="EF-hand" evidence="6">
    <location>
        <begin position="603"/>
        <end position="633"/>
    </location>
</feature>
<comment type="caution">
    <text evidence="7">The sequence shown here is derived from an EMBL/GenBank/DDBJ whole genome shotgun (WGS) entry which is preliminary data.</text>
</comment>
<dbReference type="PROSITE" id="PS50222">
    <property type="entry name" value="EF_HAND_2"/>
    <property type="match status" value="2"/>
</dbReference>
<dbReference type="Proteomes" id="UP000604046">
    <property type="component" value="Unassembled WGS sequence"/>
</dbReference>
<dbReference type="SUPFAM" id="SSF47473">
    <property type="entry name" value="EF-hand"/>
    <property type="match status" value="1"/>
</dbReference>
<evidence type="ECO:0000256" key="4">
    <source>
        <dbReference type="SAM" id="MobiDB-lite"/>
    </source>
</evidence>
<feature type="transmembrane region" description="Helical" evidence="5">
    <location>
        <begin position="498"/>
        <end position="516"/>
    </location>
</feature>
<keyword evidence="2" id="KW-0677">Repeat</keyword>
<evidence type="ECO:0000259" key="6">
    <source>
        <dbReference type="PROSITE" id="PS50222"/>
    </source>
</evidence>
<proteinExistence type="predicted"/>
<feature type="transmembrane region" description="Helical" evidence="5">
    <location>
        <begin position="308"/>
        <end position="325"/>
    </location>
</feature>
<evidence type="ECO:0000313" key="8">
    <source>
        <dbReference type="Proteomes" id="UP000604046"/>
    </source>
</evidence>
<organism evidence="7 8">
    <name type="scientific">Symbiodinium natans</name>
    <dbReference type="NCBI Taxonomy" id="878477"/>
    <lineage>
        <taxon>Eukaryota</taxon>
        <taxon>Sar</taxon>
        <taxon>Alveolata</taxon>
        <taxon>Dinophyceae</taxon>
        <taxon>Suessiales</taxon>
        <taxon>Symbiodiniaceae</taxon>
        <taxon>Symbiodinium</taxon>
    </lineage>
</organism>
<feature type="region of interest" description="Disordered" evidence="4">
    <location>
        <begin position="532"/>
        <end position="551"/>
    </location>
</feature>
<dbReference type="Pfam" id="PF13499">
    <property type="entry name" value="EF-hand_7"/>
    <property type="match status" value="1"/>
</dbReference>
<feature type="transmembrane region" description="Helical" evidence="5">
    <location>
        <begin position="136"/>
        <end position="156"/>
    </location>
</feature>
<keyword evidence="8" id="KW-1185">Reference proteome</keyword>
<keyword evidence="5" id="KW-0472">Membrane</keyword>
<dbReference type="AlphaFoldDB" id="A0A812QR66"/>
<dbReference type="CDD" id="cd00051">
    <property type="entry name" value="EFh"/>
    <property type="match status" value="1"/>
</dbReference>
<dbReference type="Gene3D" id="1.10.238.10">
    <property type="entry name" value="EF-hand"/>
    <property type="match status" value="1"/>
</dbReference>
<reference evidence="7" key="1">
    <citation type="submission" date="2021-02" db="EMBL/GenBank/DDBJ databases">
        <authorList>
            <person name="Dougan E. K."/>
            <person name="Rhodes N."/>
            <person name="Thang M."/>
            <person name="Chan C."/>
        </authorList>
    </citation>
    <scope>NUCLEOTIDE SEQUENCE</scope>
</reference>
<dbReference type="FunFam" id="1.10.238.10:FF:000181">
    <property type="entry name" value="CALML5 isoform 1"/>
    <property type="match status" value="1"/>
</dbReference>
<feature type="region of interest" description="Disordered" evidence="4">
    <location>
        <begin position="1"/>
        <end position="27"/>
    </location>
</feature>
<dbReference type="InterPro" id="IPR011992">
    <property type="entry name" value="EF-hand-dom_pair"/>
</dbReference>
<dbReference type="GO" id="GO:0005509">
    <property type="term" value="F:calcium ion binding"/>
    <property type="evidence" value="ECO:0007669"/>
    <property type="project" value="InterPro"/>
</dbReference>
<gene>
    <name evidence="7" type="ORF">SNAT2548_LOCUS21775</name>
</gene>
<keyword evidence="3" id="KW-0106">Calcium</keyword>
<evidence type="ECO:0000256" key="2">
    <source>
        <dbReference type="ARBA" id="ARBA00022737"/>
    </source>
</evidence>
<feature type="compositionally biased region" description="Basic and acidic residues" evidence="4">
    <location>
        <begin position="538"/>
        <end position="547"/>
    </location>
</feature>